<dbReference type="Pfam" id="PF01938">
    <property type="entry name" value="TRAM"/>
    <property type="match status" value="1"/>
</dbReference>
<comment type="caution">
    <text evidence="8">The sequence shown here is derived from an EMBL/GenBank/DDBJ whole genome shotgun (WGS) entry which is preliminary data.</text>
</comment>
<dbReference type="Gene3D" id="3.40.50.150">
    <property type="entry name" value="Vaccinia Virus protein VP39"/>
    <property type="match status" value="1"/>
</dbReference>
<dbReference type="Gene3D" id="2.40.50.1070">
    <property type="match status" value="1"/>
</dbReference>
<feature type="binding site" evidence="5">
    <location>
        <position position="360"/>
    </location>
    <ligand>
        <name>S-adenosyl-L-methionine</name>
        <dbReference type="ChEBI" id="CHEBI:59789"/>
    </ligand>
</feature>
<evidence type="ECO:0000256" key="1">
    <source>
        <dbReference type="ARBA" id="ARBA00022485"/>
    </source>
</evidence>
<dbReference type="PANTHER" id="PTHR11061">
    <property type="entry name" value="RNA M5U METHYLTRANSFERASE"/>
    <property type="match status" value="1"/>
</dbReference>
<feature type="binding site" evidence="5">
    <location>
        <position position="263"/>
    </location>
    <ligand>
        <name>S-adenosyl-L-methionine</name>
        <dbReference type="ChEBI" id="CHEBI:59789"/>
    </ligand>
</feature>
<keyword evidence="1" id="KW-0479">Metal-binding</keyword>
<dbReference type="SUPFAM" id="SSF53335">
    <property type="entry name" value="S-adenosyl-L-methionine-dependent methyltransferases"/>
    <property type="match status" value="1"/>
</dbReference>
<dbReference type="GO" id="GO:0070041">
    <property type="term" value="F:rRNA (uridine-C5-)-methyltransferase activity"/>
    <property type="evidence" value="ECO:0007669"/>
    <property type="project" value="TreeGrafter"/>
</dbReference>
<dbReference type="CDD" id="cd02440">
    <property type="entry name" value="AdoMet_MTases"/>
    <property type="match status" value="1"/>
</dbReference>
<dbReference type="PROSITE" id="PS01230">
    <property type="entry name" value="TRMA_1"/>
    <property type="match status" value="1"/>
</dbReference>
<evidence type="ECO:0000313" key="8">
    <source>
        <dbReference type="EMBL" id="TRO84005.1"/>
    </source>
</evidence>
<feature type="binding site" evidence="5">
    <location>
        <position position="292"/>
    </location>
    <ligand>
        <name>S-adenosyl-L-methionine</name>
        <dbReference type="ChEBI" id="CHEBI:59789"/>
    </ligand>
</feature>
<keyword evidence="9" id="KW-1185">Reference proteome</keyword>
<dbReference type="InterPro" id="IPR002792">
    <property type="entry name" value="TRAM_dom"/>
</dbReference>
<dbReference type="PROSITE" id="PS01231">
    <property type="entry name" value="TRMA_2"/>
    <property type="match status" value="1"/>
</dbReference>
<dbReference type="InterPro" id="IPR030390">
    <property type="entry name" value="MeTrfase_TrmA_AS"/>
</dbReference>
<dbReference type="AlphaFoldDB" id="A0A550JLB0"/>
<proteinExistence type="inferred from homology"/>
<dbReference type="InterPro" id="IPR010280">
    <property type="entry name" value="U5_MeTrfase_fam"/>
</dbReference>
<evidence type="ECO:0000256" key="2">
    <source>
        <dbReference type="ARBA" id="ARBA00022603"/>
    </source>
</evidence>
<dbReference type="Proteomes" id="UP000317155">
    <property type="component" value="Unassembled WGS sequence"/>
</dbReference>
<protein>
    <submittedName>
        <fullName evidence="8">Class I SAM-dependent RNA methyltransferase</fullName>
    </submittedName>
</protein>
<dbReference type="PANTHER" id="PTHR11061:SF49">
    <property type="entry name" value="23S RRNA (URACIL(1939)-C(5))-METHYLTRANSFERASE RLMD"/>
    <property type="match status" value="1"/>
</dbReference>
<comment type="similarity">
    <text evidence="5">Belongs to the class I-like SAM-binding methyltransferase superfamily. RNA M5U methyltransferase family.</text>
</comment>
<evidence type="ECO:0000259" key="7">
    <source>
        <dbReference type="PROSITE" id="PS50926"/>
    </source>
</evidence>
<dbReference type="InterPro" id="IPR030391">
    <property type="entry name" value="MeTrfase_TrmA_CS"/>
</dbReference>
<keyword evidence="1" id="KW-0411">Iron-sulfur</keyword>
<dbReference type="Gene3D" id="2.40.50.140">
    <property type="entry name" value="Nucleic acid-binding proteins"/>
    <property type="match status" value="1"/>
</dbReference>
<dbReference type="RefSeq" id="WP_092053037.1">
    <property type="nucleotide sequence ID" value="NZ_FOJJ01000001.1"/>
</dbReference>
<feature type="binding site" evidence="5">
    <location>
        <position position="313"/>
    </location>
    <ligand>
        <name>S-adenosyl-L-methionine</name>
        <dbReference type="ChEBI" id="CHEBI:59789"/>
    </ligand>
</feature>
<dbReference type="GO" id="GO:0070475">
    <property type="term" value="P:rRNA base methylation"/>
    <property type="evidence" value="ECO:0007669"/>
    <property type="project" value="TreeGrafter"/>
</dbReference>
<feature type="active site" description="Nucleophile" evidence="5">
    <location>
        <position position="386"/>
    </location>
</feature>
<keyword evidence="4 5" id="KW-0949">S-adenosyl-L-methionine</keyword>
<evidence type="ECO:0000313" key="9">
    <source>
        <dbReference type="Proteomes" id="UP000317155"/>
    </source>
</evidence>
<keyword evidence="3 5" id="KW-0808">Transferase</keyword>
<sequence>MIKRLRIERLAYGGAGIGRHEGKAIFVPCTAPGDLVDCRIVREKKRYAEGELVALLESGCGRRSPACPLFGRCGGCQWQHLDYGEQARWKEEIFRDTLVRQVNVPPDLVLPLAQAPEEWGYRSRVQFKCRQTEAGLVMGFYKSGSHFVIDVPHCPIAAPAVNGALRYFREWLAASPCPEKIPQVDVAVDDEERIRVVVHVLDGREGELAAYLRPLAETAGYALFLQSGRKDSLRAVTGAEDLYIHPETGGDLRLAYGPGGFAQVNLAQNRQLVAEVLAALGDAAPGRVLDLFCGMGNFSLPLARRAGEVVGVEDYAPSITKARANAADNGLTNAFFHARPAEGAAEFFSREKPFDLVLLDPPRTGAYAVTRELSQLRPPRILYVSCDPPTLARDLVPLLHGGYRLEWSRPFDLFPQTHHTESLTSLRLSA</sequence>
<accession>A0A550JLB0</accession>
<dbReference type="OrthoDB" id="9804590at2"/>
<gene>
    <name evidence="8" type="ORF">FL622_02150</name>
</gene>
<evidence type="ECO:0000256" key="4">
    <source>
        <dbReference type="ARBA" id="ARBA00022691"/>
    </source>
</evidence>
<evidence type="ECO:0000256" key="5">
    <source>
        <dbReference type="PROSITE-ProRule" id="PRU01024"/>
    </source>
</evidence>
<dbReference type="SUPFAM" id="SSF50249">
    <property type="entry name" value="Nucleic acid-binding proteins"/>
    <property type="match status" value="1"/>
</dbReference>
<keyword evidence="1" id="KW-0004">4Fe-4S</keyword>
<keyword evidence="2 5" id="KW-0489">Methyltransferase</keyword>
<keyword evidence="1" id="KW-0408">Iron</keyword>
<dbReference type="PROSITE" id="PS50926">
    <property type="entry name" value="TRAM"/>
    <property type="match status" value="1"/>
</dbReference>
<evidence type="ECO:0000256" key="3">
    <source>
        <dbReference type="ARBA" id="ARBA00022679"/>
    </source>
</evidence>
<dbReference type="InterPro" id="IPR029063">
    <property type="entry name" value="SAM-dependent_MTases_sf"/>
</dbReference>
<reference evidence="8 9" key="1">
    <citation type="submission" date="2019-07" db="EMBL/GenBank/DDBJ databases">
        <title>Insights of Desulfuromonas acetexigens electromicrobiology.</title>
        <authorList>
            <person name="Katuri K."/>
            <person name="Sapireddy V."/>
            <person name="Shaw D.R."/>
            <person name="Saikaly P."/>
        </authorList>
    </citation>
    <scope>NUCLEOTIDE SEQUENCE [LARGE SCALE GENOMIC DNA]</scope>
    <source>
        <strain evidence="8 9">2873</strain>
    </source>
</reference>
<dbReference type="GO" id="GO:0051539">
    <property type="term" value="F:4 iron, 4 sulfur cluster binding"/>
    <property type="evidence" value="ECO:0007669"/>
    <property type="project" value="UniProtKB-KW"/>
</dbReference>
<feature type="domain" description="TRAM" evidence="7">
    <location>
        <begin position="1"/>
        <end position="54"/>
    </location>
</feature>
<dbReference type="InterPro" id="IPR012340">
    <property type="entry name" value="NA-bd_OB-fold"/>
</dbReference>
<feature type="active site" evidence="6">
    <location>
        <position position="386"/>
    </location>
</feature>
<evidence type="ECO:0000256" key="6">
    <source>
        <dbReference type="PROSITE-ProRule" id="PRU10015"/>
    </source>
</evidence>
<dbReference type="Pfam" id="PF05958">
    <property type="entry name" value="tRNA_U5-meth_tr"/>
    <property type="match status" value="1"/>
</dbReference>
<dbReference type="EMBL" id="VJVV01000001">
    <property type="protein sequence ID" value="TRO84005.1"/>
    <property type="molecule type" value="Genomic_DNA"/>
</dbReference>
<dbReference type="PROSITE" id="PS51687">
    <property type="entry name" value="SAM_MT_RNA_M5U"/>
    <property type="match status" value="1"/>
</dbReference>
<organism evidence="8 9">
    <name type="scientific">Trichloromonas acetexigens</name>
    <dbReference type="NCBI Taxonomy" id="38815"/>
    <lineage>
        <taxon>Bacteria</taxon>
        <taxon>Pseudomonadati</taxon>
        <taxon>Thermodesulfobacteriota</taxon>
        <taxon>Desulfuromonadia</taxon>
        <taxon>Desulfuromonadales</taxon>
        <taxon>Trichloromonadaceae</taxon>
        <taxon>Trichloromonas</taxon>
    </lineage>
</organism>
<name>A0A550JLB0_9BACT</name>